<dbReference type="Pfam" id="PF25023">
    <property type="entry name" value="TEN_YD-shell"/>
    <property type="match status" value="1"/>
</dbReference>
<dbReference type="Proteomes" id="UP000461288">
    <property type="component" value="Unassembled WGS sequence"/>
</dbReference>
<evidence type="ECO:0000259" key="2">
    <source>
        <dbReference type="Pfam" id="PF25023"/>
    </source>
</evidence>
<dbReference type="Gene3D" id="2.180.10.10">
    <property type="entry name" value="RHS repeat-associated core"/>
    <property type="match status" value="1"/>
</dbReference>
<dbReference type="AlphaFoldDB" id="A0A7X3KWL2"/>
<evidence type="ECO:0000313" key="4">
    <source>
        <dbReference type="Proteomes" id="UP000461288"/>
    </source>
</evidence>
<dbReference type="RefSeq" id="WP_306344620.1">
    <property type="nucleotide sequence ID" value="NZ_WTFN01000132.1"/>
</dbReference>
<sequence length="480" mass="51801">LTAQQVGTWQSQYSHDANGNITAHAHSLFGSINYLYDALDRLTMEEAGLRKTYTYDANGNRTSRTTANTSLGITFFQHRLRYAPDSNRLLQSDSLYESEVDAAGNYTRHTLSKRYQYDDQGRLSNVIDMRGNGVASYTYNALGQRVLKEAHQGTNRLPFTYLYGPNGQVLGQVSYTAQGRKSKASYYVWLDDLPIAQIDLAYNFAGTVVDSTTLTYLHSDHLNTPRLATNQSGNLVWSWQSDAFGIGQPKTHGSNIDVILRFPGQIADAHSELFYNYFRDYDPETGRYVESDPIGLKGGANTYGYAAGNPIVYVDKYGLATQYSIGGSATAALALLGSSGGISAGISVPDDWKQLECYQIIASGSLNAMVGVGIYAGYGVTAGMGETDGPAQNSAGIYRYMEGDIGLGMSLGISQQGSENINGNILEKLPSQRGWESDTPSSTTLSPLPHIGAGYGIWAGAGYSISGSLATPTPANCTCK</sequence>
<gene>
    <name evidence="3" type="ORF">GO594_28515</name>
</gene>
<dbReference type="PANTHER" id="PTHR32305:SF15">
    <property type="entry name" value="PROTEIN RHSA-RELATED"/>
    <property type="match status" value="1"/>
</dbReference>
<dbReference type="EMBL" id="WTFN01000132">
    <property type="protein sequence ID" value="MWK59945.1"/>
    <property type="molecule type" value="Genomic_DNA"/>
</dbReference>
<evidence type="ECO:0000256" key="1">
    <source>
        <dbReference type="ARBA" id="ARBA00022737"/>
    </source>
</evidence>
<keyword evidence="1" id="KW-0677">Repeat</keyword>
<evidence type="ECO:0000313" key="3">
    <source>
        <dbReference type="EMBL" id="MWK59945.1"/>
    </source>
</evidence>
<reference evidence="3 4" key="1">
    <citation type="submission" date="2019-12" db="EMBL/GenBank/DDBJ databases">
        <title>Draft genome sequence of Pseudomonas otitidis recovered from a chicken carcass.</title>
        <authorList>
            <person name="Vieira T.R."/>
            <person name="Oliviera E.F.C."/>
            <person name="Silva N.M.V."/>
            <person name="Sambrano G.E."/>
            <person name="Cibulski S.P."/>
            <person name="Cardoso M.R.I."/>
        </authorList>
    </citation>
    <scope>NUCLEOTIDE SEQUENCE [LARGE SCALE GENOMIC DNA]</scope>
    <source>
        <strain evidence="3 4">25_K</strain>
    </source>
</reference>
<organism evidence="3 4">
    <name type="scientific">Metapseudomonas otitidis</name>
    <dbReference type="NCBI Taxonomy" id="319939"/>
    <lineage>
        <taxon>Bacteria</taxon>
        <taxon>Pseudomonadati</taxon>
        <taxon>Pseudomonadota</taxon>
        <taxon>Gammaproteobacteria</taxon>
        <taxon>Pseudomonadales</taxon>
        <taxon>Pseudomonadaceae</taxon>
        <taxon>Metapseudomonas</taxon>
    </lineage>
</organism>
<dbReference type="NCBIfam" id="TIGR03696">
    <property type="entry name" value="Rhs_assc_core"/>
    <property type="match status" value="1"/>
</dbReference>
<dbReference type="InterPro" id="IPR050708">
    <property type="entry name" value="T6SS_VgrG/RHS"/>
</dbReference>
<feature type="domain" description="Teneurin-like YD-shell" evidence="2">
    <location>
        <begin position="8"/>
        <end position="292"/>
    </location>
</feature>
<dbReference type="InterPro" id="IPR022385">
    <property type="entry name" value="Rhs_assc_core"/>
</dbReference>
<name>A0A7X3KWL2_9GAMM</name>
<feature type="non-terminal residue" evidence="3">
    <location>
        <position position="1"/>
    </location>
</feature>
<accession>A0A7X3KWL2</accession>
<dbReference type="PANTHER" id="PTHR32305">
    <property type="match status" value="1"/>
</dbReference>
<dbReference type="PRINTS" id="PR00394">
    <property type="entry name" value="RHSPROTEIN"/>
</dbReference>
<dbReference type="InterPro" id="IPR056823">
    <property type="entry name" value="TEN-like_YD-shell"/>
</dbReference>
<comment type="caution">
    <text evidence="3">The sequence shown here is derived from an EMBL/GenBank/DDBJ whole genome shotgun (WGS) entry which is preliminary data.</text>
</comment>
<proteinExistence type="predicted"/>
<protein>
    <recommendedName>
        <fullName evidence="2">Teneurin-like YD-shell domain-containing protein</fullName>
    </recommendedName>
</protein>